<feature type="region of interest" description="Disordered" evidence="9">
    <location>
        <begin position="270"/>
        <end position="302"/>
    </location>
</feature>
<dbReference type="InterPro" id="IPR017901">
    <property type="entry name" value="C-CAP_CF_C-like"/>
</dbReference>
<keyword evidence="6 8" id="KW-0168">Coated pit</keyword>
<feature type="region of interest" description="Disordered" evidence="9">
    <location>
        <begin position="164"/>
        <end position="201"/>
    </location>
</feature>
<keyword evidence="12" id="KW-1185">Reference proteome</keyword>
<evidence type="ECO:0000256" key="5">
    <source>
        <dbReference type="ARBA" id="ARBA00023136"/>
    </source>
</evidence>
<comment type="similarity">
    <text evidence="4">Belongs to the TBCC family.</text>
</comment>
<dbReference type="Proteomes" id="UP001497392">
    <property type="component" value="Unassembled WGS sequence"/>
</dbReference>
<evidence type="ECO:0000256" key="1">
    <source>
        <dbReference type="ARBA" id="ARBA00003913"/>
    </source>
</evidence>
<dbReference type="PROSITE" id="PS51329">
    <property type="entry name" value="C_CAP_COFACTOR_C"/>
    <property type="match status" value="1"/>
</dbReference>
<evidence type="ECO:0000313" key="11">
    <source>
        <dbReference type="EMBL" id="CAL5222861.1"/>
    </source>
</evidence>
<dbReference type="Pfam" id="PF07986">
    <property type="entry name" value="TBCC"/>
    <property type="match status" value="1"/>
</dbReference>
<proteinExistence type="inferred from homology"/>
<sequence>MDKSIEFTGASGETFTKLPGSINGESVVLKDLKDCSVYLLDYSGEVEVTNVQDSQIFIGPVDGPAIFDKVKGCHISVAAQQLQVRGSTDSEFAVYSANKPTIEHSTELRFTCWMGAYPGLTEHFSKANLDPKANQWDKVYDVSAEQGEGPNFDLLDAVEYWEVPIEEGPPPDNPVPSANGSRYSPPAGAAAAPPPAADADLFTTENGGGFGGPAENGHVPMGDANFGGEHPKVAAVAAASRERLAKQESEESRSKETLVKNAATYLETFYQKRNTTKGQRSKENRQSADRLSTGKGPEGDTEWEKAISLINFGFARPNGSDLSRFKNVLFAAKSRNVPITSHIPSDAKS</sequence>
<gene>
    <name evidence="11" type="primary">g5287</name>
    <name evidence="11" type="ORF">VP750_LOCUS4520</name>
</gene>
<dbReference type="PANTHER" id="PTHR15440:SF0">
    <property type="entry name" value="PROTEIN XRP2"/>
    <property type="match status" value="1"/>
</dbReference>
<name>A0ABP1FV12_9CHLO</name>
<accession>A0ABP1FV12</accession>
<dbReference type="Gene3D" id="2.160.20.70">
    <property type="match status" value="1"/>
</dbReference>
<dbReference type="InterPro" id="IPR039093">
    <property type="entry name" value="XRP2"/>
</dbReference>
<comment type="function">
    <text evidence="1 8">Clathrin is the major protein of the polyhedral coat of coated pits and vesicles.</text>
</comment>
<dbReference type="EMBL" id="CAXHTA020000007">
    <property type="protein sequence ID" value="CAL5222861.1"/>
    <property type="molecule type" value="Genomic_DNA"/>
</dbReference>
<comment type="subcellular location">
    <subcellularLocation>
        <location evidence="2 8">Cytoplasmic vesicle membrane</location>
        <topology evidence="2 8">Peripheral membrane protein</topology>
        <orientation evidence="2 8">Cytoplasmic side</orientation>
    </subcellularLocation>
    <subcellularLocation>
        <location evidence="8">Membrane</location>
        <location evidence="8">Coated pit</location>
        <topology evidence="8">Peripheral membrane protein</topology>
        <orientation evidence="8">Cytoplasmic side</orientation>
    </subcellularLocation>
    <text evidence="8">Cytoplasmic face of coated pits and vesicles.</text>
</comment>
<evidence type="ECO:0000256" key="6">
    <source>
        <dbReference type="ARBA" id="ARBA00023176"/>
    </source>
</evidence>
<dbReference type="Pfam" id="PF01086">
    <property type="entry name" value="Clathrin_lg_ch"/>
    <property type="match status" value="1"/>
</dbReference>
<evidence type="ECO:0000256" key="4">
    <source>
        <dbReference type="ARBA" id="ARBA00008848"/>
    </source>
</evidence>
<comment type="caution">
    <text evidence="11">The sequence shown here is derived from an EMBL/GenBank/DDBJ whole genome shotgun (WGS) entry which is preliminary data.</text>
</comment>
<keyword evidence="7 8" id="KW-0968">Cytoplasmic vesicle</keyword>
<evidence type="ECO:0000256" key="7">
    <source>
        <dbReference type="ARBA" id="ARBA00023329"/>
    </source>
</evidence>
<keyword evidence="5 8" id="KW-0472">Membrane</keyword>
<evidence type="ECO:0000256" key="8">
    <source>
        <dbReference type="RuleBase" id="RU363137"/>
    </source>
</evidence>
<comment type="similarity">
    <text evidence="3 8">Belongs to the clathrin light chain family.</text>
</comment>
<reference evidence="11 12" key="1">
    <citation type="submission" date="2024-06" db="EMBL/GenBank/DDBJ databases">
        <authorList>
            <person name="Kraege A."/>
            <person name="Thomma B."/>
        </authorList>
    </citation>
    <scope>NUCLEOTIDE SEQUENCE [LARGE SCALE GENOMIC DNA]</scope>
</reference>
<feature type="domain" description="C-CAP/cofactor C-like" evidence="10">
    <location>
        <begin position="1"/>
        <end position="144"/>
    </location>
</feature>
<evidence type="ECO:0000313" key="12">
    <source>
        <dbReference type="Proteomes" id="UP001497392"/>
    </source>
</evidence>
<evidence type="ECO:0000256" key="9">
    <source>
        <dbReference type="SAM" id="MobiDB-lite"/>
    </source>
</evidence>
<dbReference type="InterPro" id="IPR012945">
    <property type="entry name" value="Tubulin-bd_cofactor_C_dom"/>
</dbReference>
<protein>
    <recommendedName>
        <fullName evidence="8">Clathrin light chain</fullName>
    </recommendedName>
</protein>
<feature type="compositionally biased region" description="Low complexity" evidence="9">
    <location>
        <begin position="185"/>
        <end position="201"/>
    </location>
</feature>
<evidence type="ECO:0000256" key="2">
    <source>
        <dbReference type="ARBA" id="ARBA00004180"/>
    </source>
</evidence>
<evidence type="ECO:0000259" key="10">
    <source>
        <dbReference type="PROSITE" id="PS51329"/>
    </source>
</evidence>
<organism evidence="11 12">
    <name type="scientific">Coccomyxa viridis</name>
    <dbReference type="NCBI Taxonomy" id="1274662"/>
    <lineage>
        <taxon>Eukaryota</taxon>
        <taxon>Viridiplantae</taxon>
        <taxon>Chlorophyta</taxon>
        <taxon>core chlorophytes</taxon>
        <taxon>Trebouxiophyceae</taxon>
        <taxon>Trebouxiophyceae incertae sedis</taxon>
        <taxon>Coccomyxaceae</taxon>
        <taxon>Coccomyxa</taxon>
    </lineage>
</organism>
<dbReference type="PANTHER" id="PTHR15440">
    <property type="entry name" value="XRP2 PROTEIN"/>
    <property type="match status" value="1"/>
</dbReference>
<evidence type="ECO:0000256" key="3">
    <source>
        <dbReference type="ARBA" id="ARBA00005263"/>
    </source>
</evidence>
<dbReference type="InterPro" id="IPR000996">
    <property type="entry name" value="Clathrin_L-chain"/>
</dbReference>
<dbReference type="InterPro" id="IPR016098">
    <property type="entry name" value="CAP/MinC_C"/>
</dbReference>